<evidence type="ECO:0000313" key="2">
    <source>
        <dbReference type="Proteomes" id="UP000265566"/>
    </source>
</evidence>
<comment type="caution">
    <text evidence="1">The sequence shown here is derived from an EMBL/GenBank/DDBJ whole genome shotgun (WGS) entry which is preliminary data.</text>
</comment>
<evidence type="ECO:0000313" key="1">
    <source>
        <dbReference type="EMBL" id="RHN66686.1"/>
    </source>
</evidence>
<dbReference type="EMBL" id="PSQE01000003">
    <property type="protein sequence ID" value="RHN66686.1"/>
    <property type="molecule type" value="Genomic_DNA"/>
</dbReference>
<dbReference type="Proteomes" id="UP000265566">
    <property type="component" value="Chromosome 3"/>
</dbReference>
<gene>
    <name evidence="1" type="ORF">MtrunA17_Chr3g0094091</name>
</gene>
<dbReference type="AlphaFoldDB" id="A0A396ILX2"/>
<proteinExistence type="predicted"/>
<dbReference type="Gramene" id="rna14736">
    <property type="protein sequence ID" value="RHN66686.1"/>
    <property type="gene ID" value="gene14736"/>
</dbReference>
<organism evidence="1 2">
    <name type="scientific">Medicago truncatula</name>
    <name type="common">Barrel medic</name>
    <name type="synonym">Medicago tribuloides</name>
    <dbReference type="NCBI Taxonomy" id="3880"/>
    <lineage>
        <taxon>Eukaryota</taxon>
        <taxon>Viridiplantae</taxon>
        <taxon>Streptophyta</taxon>
        <taxon>Embryophyta</taxon>
        <taxon>Tracheophyta</taxon>
        <taxon>Spermatophyta</taxon>
        <taxon>Magnoliopsida</taxon>
        <taxon>eudicotyledons</taxon>
        <taxon>Gunneridae</taxon>
        <taxon>Pentapetalae</taxon>
        <taxon>rosids</taxon>
        <taxon>fabids</taxon>
        <taxon>Fabales</taxon>
        <taxon>Fabaceae</taxon>
        <taxon>Papilionoideae</taxon>
        <taxon>50 kb inversion clade</taxon>
        <taxon>NPAAA clade</taxon>
        <taxon>Hologalegina</taxon>
        <taxon>IRL clade</taxon>
        <taxon>Trifolieae</taxon>
        <taxon>Medicago</taxon>
    </lineage>
</organism>
<accession>A0A396ILX2</accession>
<protein>
    <submittedName>
        <fullName evidence="1">Uncharacterized protein</fullName>
    </submittedName>
</protein>
<name>A0A396ILX2_MEDTR</name>
<sequence>MIRRHSRTNINPHFFHFTYTFQNRWIHGHKFLISRLFLVFGGW</sequence>
<reference evidence="2" key="1">
    <citation type="journal article" date="2018" name="Nat. Plants">
        <title>Whole-genome landscape of Medicago truncatula symbiotic genes.</title>
        <authorList>
            <person name="Pecrix Y."/>
            <person name="Staton S.E."/>
            <person name="Sallet E."/>
            <person name="Lelandais-Briere C."/>
            <person name="Moreau S."/>
            <person name="Carrere S."/>
            <person name="Blein T."/>
            <person name="Jardinaud M.F."/>
            <person name="Latrasse D."/>
            <person name="Zouine M."/>
            <person name="Zahm M."/>
            <person name="Kreplak J."/>
            <person name="Mayjonade B."/>
            <person name="Satge C."/>
            <person name="Perez M."/>
            <person name="Cauet S."/>
            <person name="Marande W."/>
            <person name="Chantry-Darmon C."/>
            <person name="Lopez-Roques C."/>
            <person name="Bouchez O."/>
            <person name="Berard A."/>
            <person name="Debelle F."/>
            <person name="Munos S."/>
            <person name="Bendahmane A."/>
            <person name="Berges H."/>
            <person name="Niebel A."/>
            <person name="Buitink J."/>
            <person name="Frugier F."/>
            <person name="Benhamed M."/>
            <person name="Crespi M."/>
            <person name="Gouzy J."/>
            <person name="Gamas P."/>
        </authorList>
    </citation>
    <scope>NUCLEOTIDE SEQUENCE [LARGE SCALE GENOMIC DNA]</scope>
    <source>
        <strain evidence="2">cv. Jemalong A17</strain>
    </source>
</reference>